<dbReference type="CDD" id="cd00085">
    <property type="entry name" value="HNHc"/>
    <property type="match status" value="1"/>
</dbReference>
<keyword evidence="2" id="KW-0378">Hydrolase</keyword>
<evidence type="ECO:0000313" key="3">
    <source>
        <dbReference type="Proteomes" id="UP000501367"/>
    </source>
</evidence>
<keyword evidence="2" id="KW-0255">Endonuclease</keyword>
<organism evidence="2 3">
    <name type="scientific">Pseudomonas umsongensis</name>
    <dbReference type="NCBI Taxonomy" id="198618"/>
    <lineage>
        <taxon>Bacteria</taxon>
        <taxon>Pseudomonadati</taxon>
        <taxon>Pseudomonadota</taxon>
        <taxon>Gammaproteobacteria</taxon>
        <taxon>Pseudomonadales</taxon>
        <taxon>Pseudomonadaceae</taxon>
        <taxon>Pseudomonas</taxon>
    </lineage>
</organism>
<dbReference type="GeneID" id="72196757"/>
<dbReference type="InterPro" id="IPR002711">
    <property type="entry name" value="HNH"/>
</dbReference>
<dbReference type="GO" id="GO:0004519">
    <property type="term" value="F:endonuclease activity"/>
    <property type="evidence" value="ECO:0007669"/>
    <property type="project" value="UniProtKB-KW"/>
</dbReference>
<dbReference type="GO" id="GO:0008270">
    <property type="term" value="F:zinc ion binding"/>
    <property type="evidence" value="ECO:0007669"/>
    <property type="project" value="InterPro"/>
</dbReference>
<proteinExistence type="predicted"/>
<gene>
    <name evidence="2" type="ORF">HGP31_24350</name>
</gene>
<keyword evidence="2" id="KW-0540">Nuclease</keyword>
<evidence type="ECO:0000313" key="2">
    <source>
        <dbReference type="EMBL" id="QJC81286.1"/>
    </source>
</evidence>
<dbReference type="Proteomes" id="UP000501367">
    <property type="component" value="Chromosome"/>
</dbReference>
<dbReference type="EMBL" id="CP051487">
    <property type="protein sequence ID" value="QJC81286.1"/>
    <property type="molecule type" value="Genomic_DNA"/>
</dbReference>
<dbReference type="SMART" id="SM00507">
    <property type="entry name" value="HNHc"/>
    <property type="match status" value="1"/>
</dbReference>
<dbReference type="Pfam" id="PF01844">
    <property type="entry name" value="HNH"/>
    <property type="match status" value="1"/>
</dbReference>
<dbReference type="AlphaFoldDB" id="A0AAE7A0X2"/>
<sequence>MQNKHLLQNGKYMSGYLTACHVFNFSESYAYADKVRKAIFENDFPVDPLDVANNLEVQAAKPQQRTILHDYIDYVIREDLSFYFSSSGWEYEDVTPVFAMLDSHGIHYMTLEEYVAEQYRDDETGETVAVTNDLMDKMKFQYLSEYLEDIAMDGLSSLLVTEVFTLLFADREAMKAFNLRIADSLEERTPRCTYWPKWLERALFCREKGLCAICKTDLTSLFHTYGKLAIDHIVPIALKGVNDPTNLQILCGKCNGEKSGITVVTSNSMPVFW</sequence>
<dbReference type="InterPro" id="IPR003615">
    <property type="entry name" value="HNH_nuc"/>
</dbReference>
<name>A0AAE7A0X2_9PSED</name>
<protein>
    <submittedName>
        <fullName evidence="2">HNH endonuclease</fullName>
    </submittedName>
</protein>
<dbReference type="KEGG" id="pum:HGP31_24350"/>
<accession>A0AAE7A0X2</accession>
<dbReference type="Gene3D" id="1.10.30.50">
    <property type="match status" value="1"/>
</dbReference>
<evidence type="ECO:0000259" key="1">
    <source>
        <dbReference type="SMART" id="SM00507"/>
    </source>
</evidence>
<reference evidence="2 3" key="1">
    <citation type="submission" date="2020-04" db="EMBL/GenBank/DDBJ databases">
        <authorList>
            <person name="Yao Y."/>
            <person name="He Z."/>
        </authorList>
    </citation>
    <scope>NUCLEOTIDE SEQUENCE [LARGE SCALE GENOMIC DNA]</scope>
    <source>
        <strain evidence="2 3">CY-1</strain>
    </source>
</reference>
<feature type="domain" description="HNH nuclease" evidence="1">
    <location>
        <begin position="198"/>
        <end position="256"/>
    </location>
</feature>
<dbReference type="RefSeq" id="WP_168758819.1">
    <property type="nucleotide sequence ID" value="NZ_CP051487.1"/>
</dbReference>
<dbReference type="GO" id="GO:0003676">
    <property type="term" value="F:nucleic acid binding"/>
    <property type="evidence" value="ECO:0007669"/>
    <property type="project" value="InterPro"/>
</dbReference>